<comment type="caution">
    <text evidence="1">The sequence shown here is derived from an EMBL/GenBank/DDBJ whole genome shotgun (WGS) entry which is preliminary data.</text>
</comment>
<organism evidence="1 2">
    <name type="scientific">Colletotrichum zoysiae</name>
    <dbReference type="NCBI Taxonomy" id="1216348"/>
    <lineage>
        <taxon>Eukaryota</taxon>
        <taxon>Fungi</taxon>
        <taxon>Dikarya</taxon>
        <taxon>Ascomycota</taxon>
        <taxon>Pezizomycotina</taxon>
        <taxon>Sordariomycetes</taxon>
        <taxon>Hypocreomycetidae</taxon>
        <taxon>Glomerellales</taxon>
        <taxon>Glomerellaceae</taxon>
        <taxon>Colletotrichum</taxon>
        <taxon>Colletotrichum graminicola species complex</taxon>
    </lineage>
</organism>
<evidence type="ECO:0000313" key="2">
    <source>
        <dbReference type="Proteomes" id="UP001232148"/>
    </source>
</evidence>
<dbReference type="EMBL" id="MU843133">
    <property type="protein sequence ID" value="KAK2021142.1"/>
    <property type="molecule type" value="Genomic_DNA"/>
</dbReference>
<proteinExistence type="predicted"/>
<keyword evidence="2" id="KW-1185">Reference proteome</keyword>
<reference evidence="1" key="1">
    <citation type="submission" date="2021-06" db="EMBL/GenBank/DDBJ databases">
        <title>Comparative genomics, transcriptomics and evolutionary studies reveal genomic signatures of adaptation to plant cell wall in hemibiotrophic fungi.</title>
        <authorList>
            <consortium name="DOE Joint Genome Institute"/>
            <person name="Baroncelli R."/>
            <person name="Diaz J.F."/>
            <person name="Benocci T."/>
            <person name="Peng M."/>
            <person name="Battaglia E."/>
            <person name="Haridas S."/>
            <person name="Andreopoulos W."/>
            <person name="Labutti K."/>
            <person name="Pangilinan J."/>
            <person name="Floch G.L."/>
            <person name="Makela M.R."/>
            <person name="Henrissat B."/>
            <person name="Grigoriev I.V."/>
            <person name="Crouch J.A."/>
            <person name="De Vries R.P."/>
            <person name="Sukno S.A."/>
            <person name="Thon M.R."/>
        </authorList>
    </citation>
    <scope>NUCLEOTIDE SEQUENCE</scope>
    <source>
        <strain evidence="1">MAFF235873</strain>
    </source>
</reference>
<evidence type="ECO:0000313" key="1">
    <source>
        <dbReference type="EMBL" id="KAK2021142.1"/>
    </source>
</evidence>
<accession>A0AAD9H4H7</accession>
<dbReference type="AlphaFoldDB" id="A0AAD9H4H7"/>
<sequence>MRGSQPASQPASMMDAAAVRCRSTYVQQCSAVQCRSVAIALHDINSADPSFPSAIIVPIHPSTVECLPRNLVCIISSSSSSASASTATTTRFRSSLFPRTAQHSTRTRTLFLQGRTSPTLQLSPQTVSSSTRPIFPFSAKPSLLPTYVPVLPVLPPTARLFSGEVLFPPPSSYFRHCLVACWATGFCGE</sequence>
<protein>
    <submittedName>
        <fullName evidence="1">Uncharacterized protein</fullName>
    </submittedName>
</protein>
<name>A0AAD9H4H7_9PEZI</name>
<dbReference type="Proteomes" id="UP001232148">
    <property type="component" value="Unassembled WGS sequence"/>
</dbReference>
<gene>
    <name evidence="1" type="ORF">LX32DRAFT_271155</name>
</gene>